<dbReference type="SUPFAM" id="SSF55811">
    <property type="entry name" value="Nudix"/>
    <property type="match status" value="1"/>
</dbReference>
<evidence type="ECO:0000259" key="3">
    <source>
        <dbReference type="PROSITE" id="PS51462"/>
    </source>
</evidence>
<feature type="domain" description="Nudix hydrolase" evidence="3">
    <location>
        <begin position="15"/>
        <end position="147"/>
    </location>
</feature>
<evidence type="ECO:0000256" key="1">
    <source>
        <dbReference type="ARBA" id="ARBA00001946"/>
    </source>
</evidence>
<dbReference type="STRING" id="758820.SAMN00777080_2721"/>
<dbReference type="Proteomes" id="UP000192333">
    <property type="component" value="Chromosome I"/>
</dbReference>
<dbReference type="PROSITE" id="PS51462">
    <property type="entry name" value="NUDIX"/>
    <property type="match status" value="1"/>
</dbReference>
<evidence type="ECO:0000313" key="5">
    <source>
        <dbReference type="Proteomes" id="UP000192333"/>
    </source>
</evidence>
<dbReference type="OrthoDB" id="9810648at2"/>
<dbReference type="EMBL" id="LT838813">
    <property type="protein sequence ID" value="SMD44106.1"/>
    <property type="molecule type" value="Genomic_DNA"/>
</dbReference>
<dbReference type="PANTHER" id="PTHR43046:SF14">
    <property type="entry name" value="MUTT_NUDIX FAMILY PROTEIN"/>
    <property type="match status" value="1"/>
</dbReference>
<proteinExistence type="predicted"/>
<evidence type="ECO:0000256" key="2">
    <source>
        <dbReference type="ARBA" id="ARBA00022801"/>
    </source>
</evidence>
<dbReference type="InterPro" id="IPR015797">
    <property type="entry name" value="NUDIX_hydrolase-like_dom_sf"/>
</dbReference>
<dbReference type="AlphaFoldDB" id="A0A1W2H6I7"/>
<protein>
    <submittedName>
        <fullName evidence="4">NUDIX domain-containing protein</fullName>
    </submittedName>
</protein>
<accession>A0A1W2H6I7</accession>
<dbReference type="Pfam" id="PF00293">
    <property type="entry name" value="NUDIX"/>
    <property type="match status" value="1"/>
</dbReference>
<organism evidence="4 5">
    <name type="scientific">Aquiflexum balticum DSM 16537</name>
    <dbReference type="NCBI Taxonomy" id="758820"/>
    <lineage>
        <taxon>Bacteria</taxon>
        <taxon>Pseudomonadati</taxon>
        <taxon>Bacteroidota</taxon>
        <taxon>Cytophagia</taxon>
        <taxon>Cytophagales</taxon>
        <taxon>Cyclobacteriaceae</taxon>
        <taxon>Aquiflexum</taxon>
    </lineage>
</organism>
<dbReference type="GO" id="GO:0016787">
    <property type="term" value="F:hydrolase activity"/>
    <property type="evidence" value="ECO:0007669"/>
    <property type="project" value="UniProtKB-KW"/>
</dbReference>
<dbReference type="Gene3D" id="3.90.79.10">
    <property type="entry name" value="Nucleoside Triphosphate Pyrophosphohydrolase"/>
    <property type="match status" value="1"/>
</dbReference>
<dbReference type="PANTHER" id="PTHR43046">
    <property type="entry name" value="GDP-MANNOSE MANNOSYL HYDROLASE"/>
    <property type="match status" value="1"/>
</dbReference>
<comment type="cofactor">
    <cofactor evidence="1">
        <name>Mg(2+)</name>
        <dbReference type="ChEBI" id="CHEBI:18420"/>
    </cofactor>
</comment>
<dbReference type="InterPro" id="IPR000086">
    <property type="entry name" value="NUDIX_hydrolase_dom"/>
</dbReference>
<gene>
    <name evidence="4" type="ORF">SAMN00777080_2721</name>
</gene>
<keyword evidence="5" id="KW-1185">Reference proteome</keyword>
<evidence type="ECO:0000313" key="4">
    <source>
        <dbReference type="EMBL" id="SMD44106.1"/>
    </source>
</evidence>
<sequence>MTILEEEIHAKFGGRLRTRVNGILIQDDKILMIKHNMGNGKFFWNVPGGGMKFGSSSVENLEREFLEETGIEITVENFLCTFEYLKPPLHAVELYFEVRQSGGILKMGIDPELPEDRQLITEIAFLDINNIQSIKNDEKHRLFWGIKSMNDVRLWKGYFNFENNYIK</sequence>
<name>A0A1W2H6I7_9BACT</name>
<keyword evidence="2" id="KW-0378">Hydrolase</keyword>
<reference evidence="5" key="1">
    <citation type="submission" date="2017-04" db="EMBL/GenBank/DDBJ databases">
        <authorList>
            <person name="Varghese N."/>
            <person name="Submissions S."/>
        </authorList>
    </citation>
    <scope>NUCLEOTIDE SEQUENCE [LARGE SCALE GENOMIC DNA]</scope>
    <source>
        <strain evidence="5">DSM 16537</strain>
    </source>
</reference>